<feature type="region of interest" description="Disordered" evidence="1">
    <location>
        <begin position="138"/>
        <end position="160"/>
    </location>
</feature>
<dbReference type="EMBL" id="KN550985">
    <property type="protein sequence ID" value="KHJ93032.1"/>
    <property type="molecule type" value="Genomic_DNA"/>
</dbReference>
<proteinExistence type="predicted"/>
<dbReference type="AlphaFoldDB" id="A0A0B1TB54"/>
<organism evidence="2 3">
    <name type="scientific">Oesophagostomum dentatum</name>
    <name type="common">Nodular worm</name>
    <dbReference type="NCBI Taxonomy" id="61180"/>
    <lineage>
        <taxon>Eukaryota</taxon>
        <taxon>Metazoa</taxon>
        <taxon>Ecdysozoa</taxon>
        <taxon>Nematoda</taxon>
        <taxon>Chromadorea</taxon>
        <taxon>Rhabditida</taxon>
        <taxon>Rhabditina</taxon>
        <taxon>Rhabditomorpha</taxon>
        <taxon>Strongyloidea</taxon>
        <taxon>Strongylidae</taxon>
        <taxon>Oesophagostomum</taxon>
    </lineage>
</organism>
<keyword evidence="3" id="KW-1185">Reference proteome</keyword>
<gene>
    <name evidence="2" type="ORF">OESDEN_07062</name>
</gene>
<evidence type="ECO:0000256" key="1">
    <source>
        <dbReference type="SAM" id="MobiDB-lite"/>
    </source>
</evidence>
<dbReference type="InterPro" id="IPR029033">
    <property type="entry name" value="His_PPase_superfam"/>
</dbReference>
<evidence type="ECO:0008006" key="4">
    <source>
        <dbReference type="Google" id="ProtNLM"/>
    </source>
</evidence>
<dbReference type="Gene3D" id="3.40.50.1240">
    <property type="entry name" value="Phosphoglycerate mutase-like"/>
    <property type="match status" value="1"/>
</dbReference>
<evidence type="ECO:0000313" key="3">
    <source>
        <dbReference type="Proteomes" id="UP000053660"/>
    </source>
</evidence>
<reference evidence="2 3" key="1">
    <citation type="submission" date="2014-03" db="EMBL/GenBank/DDBJ databases">
        <title>Draft genome of the hookworm Oesophagostomum dentatum.</title>
        <authorList>
            <person name="Mitreva M."/>
        </authorList>
    </citation>
    <scope>NUCLEOTIDE SEQUENCE [LARGE SCALE GENOMIC DNA]</scope>
    <source>
        <strain evidence="2 3">OD-Hann</strain>
    </source>
</reference>
<dbReference type="OrthoDB" id="258392at2759"/>
<dbReference type="Proteomes" id="UP000053660">
    <property type="component" value="Unassembled WGS sequence"/>
</dbReference>
<protein>
    <recommendedName>
        <fullName evidence="4">Histidine acid phosphatase</fullName>
    </recommendedName>
</protein>
<sequence>MGYHSRFCPPSEHDTTVAALLSTFGDEERVIRGGLPRYTASVAIELWMLDEGPAVRILFHGAFHHNYHTITHLTKGCPIDNEFCPLEMFEERSLQFMPFNINKECQKRERSNKTNQPRRMFEERSLQFMPFNINKECQKRERSNKTNQPRRVRVKMWRSA</sequence>
<dbReference type="SUPFAM" id="SSF53254">
    <property type="entry name" value="Phosphoglycerate mutase-like"/>
    <property type="match status" value="1"/>
</dbReference>
<feature type="compositionally biased region" description="Basic residues" evidence="1">
    <location>
        <begin position="148"/>
        <end position="160"/>
    </location>
</feature>
<accession>A0A0B1TB54</accession>
<dbReference type="GO" id="GO:0016791">
    <property type="term" value="F:phosphatase activity"/>
    <property type="evidence" value="ECO:0007669"/>
    <property type="project" value="UniProtKB-ARBA"/>
</dbReference>
<evidence type="ECO:0000313" key="2">
    <source>
        <dbReference type="EMBL" id="KHJ93032.1"/>
    </source>
</evidence>
<name>A0A0B1TB54_OESDE</name>